<keyword evidence="2" id="KW-1185">Reference proteome</keyword>
<evidence type="ECO:0000313" key="2">
    <source>
        <dbReference type="Proteomes" id="UP001157502"/>
    </source>
</evidence>
<dbReference type="EMBL" id="CM055753">
    <property type="protein sequence ID" value="KAJ7991781.1"/>
    <property type="molecule type" value="Genomic_DNA"/>
</dbReference>
<comment type="caution">
    <text evidence="1">The sequence shown here is derived from an EMBL/GenBank/DDBJ whole genome shotgun (WGS) entry which is preliminary data.</text>
</comment>
<sequence length="53" mass="6400">MLYNNTTLFNWHIFQQQTLLQSALQGKDNNIKMIKRYAAKDQPFIQFENVMQH</sequence>
<reference evidence="1" key="1">
    <citation type="submission" date="2021-05" db="EMBL/GenBank/DDBJ databases">
        <authorList>
            <person name="Pan Q."/>
            <person name="Jouanno E."/>
            <person name="Zahm M."/>
            <person name="Klopp C."/>
            <person name="Cabau C."/>
            <person name="Louis A."/>
            <person name="Berthelot C."/>
            <person name="Parey E."/>
            <person name="Roest Crollius H."/>
            <person name="Montfort J."/>
            <person name="Robinson-Rechavi M."/>
            <person name="Bouchez O."/>
            <person name="Lampietro C."/>
            <person name="Lopez Roques C."/>
            <person name="Donnadieu C."/>
            <person name="Postlethwait J."/>
            <person name="Bobe J."/>
            <person name="Dillon D."/>
            <person name="Chandos A."/>
            <person name="von Hippel F."/>
            <person name="Guiguen Y."/>
        </authorList>
    </citation>
    <scope>NUCLEOTIDE SEQUENCE</scope>
    <source>
        <strain evidence="1">YG-Jan2019</strain>
    </source>
</reference>
<protein>
    <submittedName>
        <fullName evidence="1">Uncharacterized protein</fullName>
    </submittedName>
</protein>
<name>A0ACC2FK96_DALPE</name>
<evidence type="ECO:0000313" key="1">
    <source>
        <dbReference type="EMBL" id="KAJ7991781.1"/>
    </source>
</evidence>
<gene>
    <name evidence="1" type="ORF">DPEC_G00287430</name>
</gene>
<organism evidence="1 2">
    <name type="scientific">Dallia pectoralis</name>
    <name type="common">Alaska blackfish</name>
    <dbReference type="NCBI Taxonomy" id="75939"/>
    <lineage>
        <taxon>Eukaryota</taxon>
        <taxon>Metazoa</taxon>
        <taxon>Chordata</taxon>
        <taxon>Craniata</taxon>
        <taxon>Vertebrata</taxon>
        <taxon>Euteleostomi</taxon>
        <taxon>Actinopterygii</taxon>
        <taxon>Neopterygii</taxon>
        <taxon>Teleostei</taxon>
        <taxon>Protacanthopterygii</taxon>
        <taxon>Esociformes</taxon>
        <taxon>Umbridae</taxon>
        <taxon>Dallia</taxon>
    </lineage>
</organism>
<dbReference type="Proteomes" id="UP001157502">
    <property type="component" value="Chromosome 26"/>
</dbReference>
<proteinExistence type="predicted"/>
<accession>A0ACC2FK96</accession>